<keyword evidence="2" id="KW-1185">Reference proteome</keyword>
<proteinExistence type="predicted"/>
<dbReference type="AlphaFoldDB" id="A0A1I6THJ6"/>
<gene>
    <name evidence="1" type="ORF">SAMN04488040_2265</name>
</gene>
<dbReference type="STRING" id="394264.SAMN04488040_2265"/>
<reference evidence="2" key="1">
    <citation type="submission" date="2016-10" db="EMBL/GenBank/DDBJ databases">
        <authorList>
            <person name="Varghese N."/>
            <person name="Submissions S."/>
        </authorList>
    </citation>
    <scope>NUCLEOTIDE SEQUENCE [LARGE SCALE GENOMIC DNA]</scope>
    <source>
        <strain evidence="2">DSM 23422</strain>
    </source>
</reference>
<name>A0A1I6THJ6_9RHOB</name>
<dbReference type="Proteomes" id="UP000199239">
    <property type="component" value="Unassembled WGS sequence"/>
</dbReference>
<evidence type="ECO:0000313" key="1">
    <source>
        <dbReference type="EMBL" id="SFS88631.1"/>
    </source>
</evidence>
<sequence>MVIFQEKHNALRLIFSALFCLMLVLSGGVLMTDHDRSSLSLAAIPFAEAVIETALPDPVQTRHPLAVSRPAAVLHQMHAETETDVVGLISTVAQSFDDTRSGQALESYLVWAVTAGKSDKYIDALLNSAASKGHFEVPKPLVTLSGRLDTPSLLRSVLVAARHEEAGEKFNQIAEAQVGQIIEIPGL</sequence>
<organism evidence="1 2">
    <name type="scientific">Sulfitobacter marinus</name>
    <dbReference type="NCBI Taxonomy" id="394264"/>
    <lineage>
        <taxon>Bacteria</taxon>
        <taxon>Pseudomonadati</taxon>
        <taxon>Pseudomonadota</taxon>
        <taxon>Alphaproteobacteria</taxon>
        <taxon>Rhodobacterales</taxon>
        <taxon>Roseobacteraceae</taxon>
        <taxon>Sulfitobacter</taxon>
    </lineage>
</organism>
<accession>A0A1I6THJ6</accession>
<protein>
    <submittedName>
        <fullName evidence="1">Uncharacterized protein</fullName>
    </submittedName>
</protein>
<dbReference type="OrthoDB" id="370541at2"/>
<dbReference type="EMBL" id="FPAJ01000003">
    <property type="protein sequence ID" value="SFS88631.1"/>
    <property type="molecule type" value="Genomic_DNA"/>
</dbReference>
<dbReference type="RefSeq" id="WP_093916458.1">
    <property type="nucleotide sequence ID" value="NZ_FPAJ01000003.1"/>
</dbReference>
<evidence type="ECO:0000313" key="2">
    <source>
        <dbReference type="Proteomes" id="UP000199239"/>
    </source>
</evidence>